<sequence>MAAGPSSPSGSSRRRHLSELLDQQQEPFSLDLYLLERGCSPAFLDAAGGSGAACSTCWPWPRTRSAAGRTPLRPAVKGSCASGVLRLLLCRILRGKMAQAPRANKKKRLRVQLPAVDRRHVDVEKQRTLENSVSVLEQRPLERSPPPAHEQKALLIFRELLQAAYSPTLLGILADDAKDDSRSKTSTAARKNNVHWEEDVFKEALAEASQIIATEMAGAKAAWSRDVQPERRNVGADIAAALLDVLVEETAAELMMMGTDHRDLRLTRHVLLMGSVATPAVSWHEVVIDKKKLYMDQHDDVTSAQPLAGGAALVVGYGLGLGCLRHASKRARWWGPQLAVVMLVTTRSWGLVAGADGTLGTCT</sequence>
<comment type="caution">
    <text evidence="1">The sequence shown here is derived from an EMBL/GenBank/DDBJ whole genome shotgun (WGS) entry which is preliminary data.</text>
</comment>
<name>A0AAV5CC29_ELECO</name>
<dbReference type="AlphaFoldDB" id="A0AAV5CC29"/>
<dbReference type="PANTHER" id="PTHR36885">
    <property type="entry name" value="EXPRESSED PROTEIN"/>
    <property type="match status" value="1"/>
</dbReference>
<organism evidence="1 2">
    <name type="scientific">Eleusine coracana subsp. coracana</name>
    <dbReference type="NCBI Taxonomy" id="191504"/>
    <lineage>
        <taxon>Eukaryota</taxon>
        <taxon>Viridiplantae</taxon>
        <taxon>Streptophyta</taxon>
        <taxon>Embryophyta</taxon>
        <taxon>Tracheophyta</taxon>
        <taxon>Spermatophyta</taxon>
        <taxon>Magnoliopsida</taxon>
        <taxon>Liliopsida</taxon>
        <taxon>Poales</taxon>
        <taxon>Poaceae</taxon>
        <taxon>PACMAD clade</taxon>
        <taxon>Chloridoideae</taxon>
        <taxon>Cynodonteae</taxon>
        <taxon>Eleusininae</taxon>
        <taxon>Eleusine</taxon>
    </lineage>
</organism>
<dbReference type="Proteomes" id="UP001054889">
    <property type="component" value="Unassembled WGS sequence"/>
</dbReference>
<proteinExistence type="predicted"/>
<dbReference type="PANTHER" id="PTHR36885:SF3">
    <property type="entry name" value="OS12G0485150 PROTEIN"/>
    <property type="match status" value="1"/>
</dbReference>
<reference evidence="1" key="2">
    <citation type="submission" date="2021-12" db="EMBL/GenBank/DDBJ databases">
        <title>Resequencing data analysis of finger millet.</title>
        <authorList>
            <person name="Hatakeyama M."/>
            <person name="Aluri S."/>
            <person name="Balachadran M.T."/>
            <person name="Sivarajan S.R."/>
            <person name="Poveda L."/>
            <person name="Shimizu-Inatsugi R."/>
            <person name="Schlapbach R."/>
            <person name="Sreeman S.M."/>
            <person name="Shimizu K.K."/>
        </authorList>
    </citation>
    <scope>NUCLEOTIDE SEQUENCE</scope>
</reference>
<keyword evidence="2" id="KW-1185">Reference proteome</keyword>
<evidence type="ECO:0000313" key="2">
    <source>
        <dbReference type="Proteomes" id="UP001054889"/>
    </source>
</evidence>
<dbReference type="EMBL" id="BQKI01000005">
    <property type="protein sequence ID" value="GJM95665.1"/>
    <property type="molecule type" value="Genomic_DNA"/>
</dbReference>
<evidence type="ECO:0000313" key="1">
    <source>
        <dbReference type="EMBL" id="GJM95665.1"/>
    </source>
</evidence>
<gene>
    <name evidence="1" type="primary">ga12435</name>
    <name evidence="1" type="ORF">PR202_ga12435</name>
</gene>
<accession>A0AAV5CC29</accession>
<reference evidence="1" key="1">
    <citation type="journal article" date="2018" name="DNA Res.">
        <title>Multiple hybrid de novo genome assembly of finger millet, an orphan allotetraploid crop.</title>
        <authorList>
            <person name="Hatakeyama M."/>
            <person name="Aluri S."/>
            <person name="Balachadran M.T."/>
            <person name="Sivarajan S.R."/>
            <person name="Patrignani A."/>
            <person name="Gruter S."/>
            <person name="Poveda L."/>
            <person name="Shimizu-Inatsugi R."/>
            <person name="Baeten J."/>
            <person name="Francoijs K.J."/>
            <person name="Nataraja K.N."/>
            <person name="Reddy Y.A.N."/>
            <person name="Phadnis S."/>
            <person name="Ravikumar R.L."/>
            <person name="Schlapbach R."/>
            <person name="Sreeman S.M."/>
            <person name="Shimizu K.K."/>
        </authorList>
    </citation>
    <scope>NUCLEOTIDE SEQUENCE</scope>
</reference>
<protein>
    <submittedName>
        <fullName evidence="1">Uncharacterized protein</fullName>
    </submittedName>
</protein>